<dbReference type="GO" id="GO:0004820">
    <property type="term" value="F:glycine-tRNA ligase activity"/>
    <property type="evidence" value="ECO:0007669"/>
    <property type="project" value="UniProtKB-EC"/>
</dbReference>
<keyword evidence="3 9" id="KW-0436">Ligase</keyword>
<gene>
    <name evidence="9" type="ORF">FVE85_2990</name>
</gene>
<dbReference type="InterPro" id="IPR045864">
    <property type="entry name" value="aa-tRNA-synth_II/BPL/LPL"/>
</dbReference>
<dbReference type="EMBL" id="VRMN01000004">
    <property type="protein sequence ID" value="KAA8494749.1"/>
    <property type="molecule type" value="Genomic_DNA"/>
</dbReference>
<dbReference type="PROSITE" id="PS50861">
    <property type="entry name" value="AA_TRNA_LIGASE_II_GLYAB"/>
    <property type="match status" value="2"/>
</dbReference>
<dbReference type="GO" id="GO:0006426">
    <property type="term" value="P:glycyl-tRNA aminoacylation"/>
    <property type="evidence" value="ECO:0007669"/>
    <property type="project" value="InterPro"/>
</dbReference>
<sequence length="1101" mass="122089">MALRYEHHKQHLLCFAAMRPLFVSSAASASRVGPTRVCCDAGRANVRAMRGCALRMMSVEHAESAPSVAPATPSVETVDEVVTFQDAILRLQRYWAEQNCLIWQPYNTEVGAGTMNPATYLRVLGPEPWFVAYDEPSVRPDDSRYGENPNRVQRHTQFQVILKPSPDNVQELLLGSYRALGIDTSAHDFRFVEDNWESPALGAWGLGWEVWMDGMEVTQFTYFQQAGGFSMSAIPVEITYGLERIIMALQGKRHFKDIVYAPGITYGEIFMENEIEMSKYNLDEADIDTNRSLFDAYAGEAKKMIEARLPIPAYNYVLKTSHTFNILDARGAIGVTERARYFKQMRALAREVAVLWVDRRTELEFPLGNAPKAYEDSLKTAASPSVPTQWKQAVEGRTRHFVLEIGVEELPAADVAVACEELKSNLAVALEESRLHFEDIEVSGTPRRVYALVQALEEKQSDQTRDVRGPPKKAAYDAEGNPTKAALGFCRSNGVGIEQAVLRDDDYLYVQVKDDGLPTGEILQTLLPSVLGKISFTRAMKWNFSGVQFSRPIRWLCAVFGEQIVPFKFADVTSGRQSFGLRNTRWPGGGPAERFEVDSASAYLQLLKDQFIIGNAVERMSFVRKALKDAAALHDGVIPDAWLEEDESSLLFEVTNLVEAPSVIVGSFDDSFLRLPREVLVTVMKKHQRYFPILEKNGSGTLKNVFLTVANGKVNPSVVRGGNESVIRARFEDAVFFYDNDCERTLDEFLPSLSSITFQEQLGSMLDKTRRVERLVPLLGKELGYSATDLETAREAASICKADLATQLVVEFTDLAGQMGEHYALKEGRSEACAKAVFESVLPRQAGDAVPSTSAGALVALADRVDSLVGLFGVGLAPKANADPFGLRRTAMGLIQILVSSKLELDLRSAFMQTASLQPIDVKESDMAALVAFVSRRQEVWLIESGERYDLVRAVLAENGANPYRACVRLEELSQCADSERFASALEAYGRPCRLAKSKAADLLERGVPGPIDEALMENEVEAALFAMYKRASGKVAEDGGATVPTLIALLHEMKPELDAFFEQVFVMAEDEALRQNRLQLCANISLLSKHIMDFTELSGF</sequence>
<evidence type="ECO:0000256" key="5">
    <source>
        <dbReference type="ARBA" id="ARBA00022840"/>
    </source>
</evidence>
<keyword evidence="10" id="KW-1185">Reference proteome</keyword>
<dbReference type="NCBIfam" id="TIGR00211">
    <property type="entry name" value="glyS"/>
    <property type="match status" value="1"/>
</dbReference>
<keyword evidence="4" id="KW-0547">Nucleotide-binding</keyword>
<keyword evidence="7" id="KW-0030">Aminoacyl-tRNA synthetase</keyword>
<dbReference type="GO" id="GO:0005829">
    <property type="term" value="C:cytosol"/>
    <property type="evidence" value="ECO:0007669"/>
    <property type="project" value="TreeGrafter"/>
</dbReference>
<protein>
    <recommendedName>
        <fullName evidence="2">glycine--tRNA ligase</fullName>
        <ecNumber evidence="2">6.1.1.14</ecNumber>
    </recommendedName>
</protein>
<evidence type="ECO:0000313" key="10">
    <source>
        <dbReference type="Proteomes" id="UP000324585"/>
    </source>
</evidence>
<comment type="similarity">
    <text evidence="1">Belongs to the class-II aminoacyl-tRNA synthetase family.</text>
</comment>
<dbReference type="InterPro" id="IPR015944">
    <property type="entry name" value="Gly-tRNA-synth_bsu"/>
</dbReference>
<dbReference type="Proteomes" id="UP000324585">
    <property type="component" value="Unassembled WGS sequence"/>
</dbReference>
<evidence type="ECO:0000256" key="2">
    <source>
        <dbReference type="ARBA" id="ARBA00012829"/>
    </source>
</evidence>
<proteinExistence type="inferred from homology"/>
<dbReference type="SUPFAM" id="SSF109604">
    <property type="entry name" value="HD-domain/PDEase-like"/>
    <property type="match status" value="1"/>
</dbReference>
<evidence type="ECO:0000256" key="7">
    <source>
        <dbReference type="ARBA" id="ARBA00023146"/>
    </source>
</evidence>
<dbReference type="CDD" id="cd00733">
    <property type="entry name" value="GlyRS_alpha_core"/>
    <property type="match status" value="1"/>
</dbReference>
<dbReference type="InterPro" id="IPR002310">
    <property type="entry name" value="Gly-tRNA_ligase_asu"/>
</dbReference>
<evidence type="ECO:0000313" key="9">
    <source>
        <dbReference type="EMBL" id="KAA8494749.1"/>
    </source>
</evidence>
<dbReference type="OMA" id="LPIPKRM"/>
<comment type="catalytic activity">
    <reaction evidence="8">
        <text>tRNA(Gly) + glycine + ATP = glycyl-tRNA(Gly) + AMP + diphosphate</text>
        <dbReference type="Rhea" id="RHEA:16013"/>
        <dbReference type="Rhea" id="RHEA-COMP:9664"/>
        <dbReference type="Rhea" id="RHEA-COMP:9683"/>
        <dbReference type="ChEBI" id="CHEBI:30616"/>
        <dbReference type="ChEBI" id="CHEBI:33019"/>
        <dbReference type="ChEBI" id="CHEBI:57305"/>
        <dbReference type="ChEBI" id="CHEBI:78442"/>
        <dbReference type="ChEBI" id="CHEBI:78522"/>
        <dbReference type="ChEBI" id="CHEBI:456215"/>
        <dbReference type="EC" id="6.1.1.14"/>
    </reaction>
</comment>
<dbReference type="Gene3D" id="1.20.58.180">
    <property type="entry name" value="Class II aaRS and biotin synthetases, domain 2"/>
    <property type="match status" value="1"/>
</dbReference>
<accession>A0A5J4YTD3</accession>
<dbReference type="InterPro" id="IPR006194">
    <property type="entry name" value="Gly-tRNA-synth_heterodimer"/>
</dbReference>
<evidence type="ECO:0000256" key="1">
    <source>
        <dbReference type="ARBA" id="ARBA00008226"/>
    </source>
</evidence>
<dbReference type="NCBIfam" id="NF006827">
    <property type="entry name" value="PRK09348.1"/>
    <property type="match status" value="1"/>
</dbReference>
<dbReference type="PANTHER" id="PTHR30075:SF2">
    <property type="entry name" value="GLYCINE--TRNA LIGASE, CHLOROPLASTIC_MITOCHONDRIAL 2"/>
    <property type="match status" value="1"/>
</dbReference>
<dbReference type="GO" id="GO:0005524">
    <property type="term" value="F:ATP binding"/>
    <property type="evidence" value="ECO:0007669"/>
    <property type="project" value="UniProtKB-KW"/>
</dbReference>
<reference evidence="10" key="1">
    <citation type="journal article" date="2019" name="Nat. Commun.">
        <title>Expansion of phycobilisome linker gene families in mesophilic red algae.</title>
        <authorList>
            <person name="Lee J."/>
            <person name="Kim D."/>
            <person name="Bhattacharya D."/>
            <person name="Yoon H.S."/>
        </authorList>
    </citation>
    <scope>NUCLEOTIDE SEQUENCE [LARGE SCALE GENOMIC DNA]</scope>
    <source>
        <strain evidence="10">CCMP 1328</strain>
    </source>
</reference>
<dbReference type="FunFam" id="3.30.930.10:FF:000006">
    <property type="entry name" value="Glycine--tRNA ligase alpha subunit"/>
    <property type="match status" value="1"/>
</dbReference>
<keyword evidence="5" id="KW-0067">ATP-binding</keyword>
<evidence type="ECO:0000256" key="3">
    <source>
        <dbReference type="ARBA" id="ARBA00022598"/>
    </source>
</evidence>
<organism evidence="9 10">
    <name type="scientific">Porphyridium purpureum</name>
    <name type="common">Red alga</name>
    <name type="synonym">Porphyridium cruentum</name>
    <dbReference type="NCBI Taxonomy" id="35688"/>
    <lineage>
        <taxon>Eukaryota</taxon>
        <taxon>Rhodophyta</taxon>
        <taxon>Bangiophyceae</taxon>
        <taxon>Porphyridiales</taxon>
        <taxon>Porphyridiaceae</taxon>
        <taxon>Porphyridium</taxon>
    </lineage>
</organism>
<dbReference type="OrthoDB" id="1545at2759"/>
<comment type="caution">
    <text evidence="9">The sequence shown here is derived from an EMBL/GenBank/DDBJ whole genome shotgun (WGS) entry which is preliminary data.</text>
</comment>
<evidence type="ECO:0000256" key="4">
    <source>
        <dbReference type="ARBA" id="ARBA00022741"/>
    </source>
</evidence>
<evidence type="ECO:0000256" key="8">
    <source>
        <dbReference type="ARBA" id="ARBA00047937"/>
    </source>
</evidence>
<name>A0A5J4YTD3_PORPP</name>
<dbReference type="Pfam" id="PF02092">
    <property type="entry name" value="tRNA_synt_2f"/>
    <property type="match status" value="1"/>
</dbReference>
<dbReference type="Pfam" id="PF02091">
    <property type="entry name" value="tRNA-synt_2e"/>
    <property type="match status" value="1"/>
</dbReference>
<dbReference type="EC" id="6.1.1.14" evidence="2"/>
<evidence type="ECO:0000256" key="6">
    <source>
        <dbReference type="ARBA" id="ARBA00022917"/>
    </source>
</evidence>
<dbReference type="HAMAP" id="MF_00255">
    <property type="entry name" value="Gly_tRNA_synth_beta"/>
    <property type="match status" value="1"/>
</dbReference>
<dbReference type="SUPFAM" id="SSF55681">
    <property type="entry name" value="Class II aaRS and biotin synthetases"/>
    <property type="match status" value="1"/>
</dbReference>
<dbReference type="Gene3D" id="3.30.930.10">
    <property type="entry name" value="Bira Bifunctional Protein, Domain 2"/>
    <property type="match status" value="1"/>
</dbReference>
<dbReference type="AlphaFoldDB" id="A0A5J4YTD3"/>
<dbReference type="PRINTS" id="PR01044">
    <property type="entry name" value="TRNASYNTHGA"/>
</dbReference>
<dbReference type="NCBIfam" id="TIGR00388">
    <property type="entry name" value="glyQ"/>
    <property type="match status" value="1"/>
</dbReference>
<dbReference type="PANTHER" id="PTHR30075">
    <property type="entry name" value="GLYCYL-TRNA SYNTHETASE"/>
    <property type="match status" value="1"/>
</dbReference>
<keyword evidence="6" id="KW-0648">Protein biosynthesis</keyword>
<dbReference type="HAMAP" id="MF_00254">
    <property type="entry name" value="Gly_tRNA_synth_alpha"/>
    <property type="match status" value="1"/>
</dbReference>